<feature type="domain" description="CBF1-interacting co-repressor CIR N-terminal" evidence="2">
    <location>
        <begin position="10"/>
        <end position="46"/>
    </location>
</feature>
<protein>
    <recommendedName>
        <fullName evidence="2">CBF1-interacting co-repressor CIR N-terminal domain-containing protein</fullName>
    </recommendedName>
</protein>
<dbReference type="EMBL" id="CAOQHR010000005">
    <property type="protein sequence ID" value="CAI6335518.1"/>
    <property type="molecule type" value="Genomic_DNA"/>
</dbReference>
<feature type="region of interest" description="Disordered" evidence="1">
    <location>
        <begin position="175"/>
        <end position="373"/>
    </location>
</feature>
<accession>A0A9W4UJR6</accession>
<name>A0A9W4UJR6_9PLEO</name>
<feature type="compositionally biased region" description="Basic and acidic residues" evidence="1">
    <location>
        <begin position="251"/>
        <end position="279"/>
    </location>
</feature>
<organism evidence="3 4">
    <name type="scientific">Periconia digitata</name>
    <dbReference type="NCBI Taxonomy" id="1303443"/>
    <lineage>
        <taxon>Eukaryota</taxon>
        <taxon>Fungi</taxon>
        <taxon>Dikarya</taxon>
        <taxon>Ascomycota</taxon>
        <taxon>Pezizomycotina</taxon>
        <taxon>Dothideomycetes</taxon>
        <taxon>Pleosporomycetidae</taxon>
        <taxon>Pleosporales</taxon>
        <taxon>Massarineae</taxon>
        <taxon>Periconiaceae</taxon>
        <taxon>Periconia</taxon>
    </lineage>
</organism>
<feature type="region of interest" description="Disordered" evidence="1">
    <location>
        <begin position="46"/>
        <end position="113"/>
    </location>
</feature>
<dbReference type="OrthoDB" id="2159131at2759"/>
<evidence type="ECO:0000313" key="3">
    <source>
        <dbReference type="EMBL" id="CAI6335518.1"/>
    </source>
</evidence>
<dbReference type="Proteomes" id="UP001152607">
    <property type="component" value="Unassembled WGS sequence"/>
</dbReference>
<evidence type="ECO:0000313" key="4">
    <source>
        <dbReference type="Proteomes" id="UP001152607"/>
    </source>
</evidence>
<dbReference type="AlphaFoldDB" id="A0A9W4UJR6"/>
<evidence type="ECO:0000259" key="2">
    <source>
        <dbReference type="SMART" id="SM01083"/>
    </source>
</evidence>
<proteinExistence type="predicted"/>
<gene>
    <name evidence="3" type="ORF">PDIGIT_LOCUS8601</name>
</gene>
<feature type="compositionally biased region" description="Basic and acidic residues" evidence="1">
    <location>
        <begin position="221"/>
        <end position="231"/>
    </location>
</feature>
<dbReference type="PANTHER" id="PTHR22093:SF0">
    <property type="entry name" value="LEUKOCYTE RECEPTOR CLUSTER MEMBER 1"/>
    <property type="match status" value="1"/>
</dbReference>
<dbReference type="SMART" id="SM01083">
    <property type="entry name" value="Cir_N"/>
    <property type="match status" value="1"/>
</dbReference>
<feature type="compositionally biased region" description="Basic and acidic residues" evidence="1">
    <location>
        <begin position="193"/>
        <end position="209"/>
    </location>
</feature>
<keyword evidence="4" id="KW-1185">Reference proteome</keyword>
<feature type="compositionally biased region" description="Basic and acidic residues" evidence="1">
    <location>
        <begin position="356"/>
        <end position="373"/>
    </location>
</feature>
<dbReference type="PANTHER" id="PTHR22093">
    <property type="entry name" value="LEUKOCYTE RECEPTOR CLUSTER LRC MEMBER 1"/>
    <property type="match status" value="1"/>
</dbReference>
<feature type="compositionally biased region" description="Basic and acidic residues" evidence="1">
    <location>
        <begin position="304"/>
        <end position="349"/>
    </location>
</feature>
<sequence>MPLHLLGKKSWNVYNPANIARVKADEAAADAREAAEDQRRQELDAARRAAILRGQTPPPLLDEESVRVEEPAGRSDGRQRKRRKLAGEDDTDMDIRLAASATTSSKDGDSTHVKTMKLRKPNDDAPLHDPTGNINLFPIDLKEMAKREKNIEAEERKKKRERVLEDQYTMRFSNAAGRAGSLDQPWYTSQHRPSSEHKDGEMAVEKSELEGFSNKDVWGNEDPRRKQREQARIVSSDPLAFMQKAQVQLKKTKEERKKWTDERERELKELRAAQDGEDRRHRHRKRKSQVEGDDDRLSPRGHRREGQHSRHRDGHGSREKRPSHGADGHTLIPEHRSKRSYDVDRDRYVRRSPQRRKSERDRDAGMRRSRQAD</sequence>
<reference evidence="3" key="1">
    <citation type="submission" date="2023-01" db="EMBL/GenBank/DDBJ databases">
        <authorList>
            <person name="Van Ghelder C."/>
            <person name="Rancurel C."/>
        </authorList>
    </citation>
    <scope>NUCLEOTIDE SEQUENCE</scope>
    <source>
        <strain evidence="3">CNCM I-4278</strain>
    </source>
</reference>
<feature type="compositionally biased region" description="Basic and acidic residues" evidence="1">
    <location>
        <begin position="64"/>
        <end position="78"/>
    </location>
</feature>
<dbReference type="InterPro" id="IPR019339">
    <property type="entry name" value="CIR_N_dom"/>
</dbReference>
<comment type="caution">
    <text evidence="3">The sequence shown here is derived from an EMBL/GenBank/DDBJ whole genome shotgun (WGS) entry which is preliminary data.</text>
</comment>
<evidence type="ECO:0000256" key="1">
    <source>
        <dbReference type="SAM" id="MobiDB-lite"/>
    </source>
</evidence>
<dbReference type="InterPro" id="IPR039875">
    <property type="entry name" value="LENG1-like"/>
</dbReference>